<dbReference type="InterPro" id="IPR038356">
    <property type="entry name" value="Tma16_sf"/>
</dbReference>
<evidence type="ECO:0000313" key="3">
    <source>
        <dbReference type="Proteomes" id="UP000094801"/>
    </source>
</evidence>
<dbReference type="Pfam" id="PF11176">
    <property type="entry name" value="Tma16"/>
    <property type="match status" value="1"/>
</dbReference>
<dbReference type="OrthoDB" id="270284at2759"/>
<gene>
    <name evidence="2" type="ORF">CANARDRAFT_178044</name>
</gene>
<keyword evidence="3" id="KW-1185">Reference proteome</keyword>
<dbReference type="PANTHER" id="PTHR13349:SF2">
    <property type="entry name" value="TRANSLATION MACHINERY-ASSOCIATED PROTEIN 16"/>
    <property type="match status" value="1"/>
</dbReference>
<proteinExistence type="inferred from homology"/>
<dbReference type="STRING" id="983967.A0A1E4SU65"/>
<evidence type="ECO:0000313" key="2">
    <source>
        <dbReference type="EMBL" id="ODV83028.1"/>
    </source>
</evidence>
<dbReference type="Gene3D" id="1.20.1440.170">
    <property type="entry name" value="Translation machinery-associated protein 16-like"/>
    <property type="match status" value="1"/>
</dbReference>
<dbReference type="InterPro" id="IPR021346">
    <property type="entry name" value="Tma16"/>
</dbReference>
<dbReference type="EMBL" id="KV453869">
    <property type="protein sequence ID" value="ODV83028.1"/>
    <property type="molecule type" value="Genomic_DNA"/>
</dbReference>
<reference evidence="3" key="1">
    <citation type="submission" date="2016-04" db="EMBL/GenBank/DDBJ databases">
        <title>Comparative genomics of biotechnologically important yeasts.</title>
        <authorList>
            <consortium name="DOE Joint Genome Institute"/>
            <person name="Riley R."/>
            <person name="Haridas S."/>
            <person name="Wolfe K.H."/>
            <person name="Lopes M.R."/>
            <person name="Hittinger C.T."/>
            <person name="Goker M."/>
            <person name="Salamov A."/>
            <person name="Wisecaver J."/>
            <person name="Long T.M."/>
            <person name="Aerts A.L."/>
            <person name="Barry K."/>
            <person name="Choi C."/>
            <person name="Clum A."/>
            <person name="Coughlan A.Y."/>
            <person name="Deshpande S."/>
            <person name="Douglass A.P."/>
            <person name="Hanson S.J."/>
            <person name="Klenk H.-P."/>
            <person name="Labutti K."/>
            <person name="Lapidus A."/>
            <person name="Lindquist E."/>
            <person name="Lipzen A."/>
            <person name="Meier-Kolthoff J.P."/>
            <person name="Ohm R.A."/>
            <person name="Otillar R.P."/>
            <person name="Pangilinan J."/>
            <person name="Peng Y."/>
            <person name="Rokas A."/>
            <person name="Rosa C.A."/>
            <person name="Scheuner C."/>
            <person name="Sibirny A.A."/>
            <person name="Slot J.C."/>
            <person name="Stielow J.B."/>
            <person name="Sun H."/>
            <person name="Kurtzman C.P."/>
            <person name="Blackwell M."/>
            <person name="Grigoriev I.V."/>
            <person name="Jeffries T.W."/>
        </authorList>
    </citation>
    <scope>NUCLEOTIDE SEQUENCE [LARGE SCALE GENOMIC DNA]</scope>
    <source>
        <strain evidence="3">NRRL YB-2248</strain>
    </source>
</reference>
<protein>
    <recommendedName>
        <fullName evidence="4">Translation machinery-associated protein 16</fullName>
    </recommendedName>
</protein>
<sequence>MSIGKSLAKITKKINSKKSPLHPKGRKARLLSRATLREEKLNKKKLNHTAYKSDELMIVGFLQQIITEQSPYNTMDKFNDEEIELFIDTFINRDEDELQELKDNRRSGRPASKRQDSIELRMKSDLNLYKSGWDIPDLTDVDNVKLLRNWKGERGGITAIKFKTFKMKNQD</sequence>
<evidence type="ECO:0000256" key="1">
    <source>
        <dbReference type="ARBA" id="ARBA00034127"/>
    </source>
</evidence>
<name>A0A1E4SU65_9ASCO</name>
<evidence type="ECO:0008006" key="4">
    <source>
        <dbReference type="Google" id="ProtNLM"/>
    </source>
</evidence>
<dbReference type="GO" id="GO:0005634">
    <property type="term" value="C:nucleus"/>
    <property type="evidence" value="ECO:0007669"/>
    <property type="project" value="TreeGrafter"/>
</dbReference>
<dbReference type="Proteomes" id="UP000094801">
    <property type="component" value="Unassembled WGS sequence"/>
</dbReference>
<accession>A0A1E4SU65</accession>
<dbReference type="AlphaFoldDB" id="A0A1E4SU65"/>
<organism evidence="2 3">
    <name type="scientific">[Candida] arabinofermentans NRRL YB-2248</name>
    <dbReference type="NCBI Taxonomy" id="983967"/>
    <lineage>
        <taxon>Eukaryota</taxon>
        <taxon>Fungi</taxon>
        <taxon>Dikarya</taxon>
        <taxon>Ascomycota</taxon>
        <taxon>Saccharomycotina</taxon>
        <taxon>Pichiomycetes</taxon>
        <taxon>Pichiales</taxon>
        <taxon>Pichiaceae</taxon>
        <taxon>Ogataea</taxon>
        <taxon>Ogataea/Candida clade</taxon>
    </lineage>
</organism>
<comment type="similarity">
    <text evidence="1">Belongs to the TMA16 family.</text>
</comment>
<dbReference type="PANTHER" id="PTHR13349">
    <property type="entry name" value="TRANSLATION MACHINERY-ASSOCIATED PROTEIN 16"/>
    <property type="match status" value="1"/>
</dbReference>